<evidence type="ECO:0000256" key="3">
    <source>
        <dbReference type="ARBA" id="ARBA00022801"/>
    </source>
</evidence>
<dbReference type="GO" id="GO:0008233">
    <property type="term" value="F:peptidase activity"/>
    <property type="evidence" value="ECO:0007669"/>
    <property type="project" value="UniProtKB-KW"/>
</dbReference>
<dbReference type="NCBIfam" id="NF006053">
    <property type="entry name" value="PRK08201.1"/>
    <property type="match status" value="1"/>
</dbReference>
<dbReference type="InterPro" id="IPR002933">
    <property type="entry name" value="Peptidase_M20"/>
</dbReference>
<keyword evidence="3" id="KW-0378">Hydrolase</keyword>
<evidence type="ECO:0000313" key="6">
    <source>
        <dbReference type="Proteomes" id="UP000215086"/>
    </source>
</evidence>
<dbReference type="AlphaFoldDB" id="A0A286RIP3"/>
<dbReference type="RefSeq" id="WP_237260136.1">
    <property type="nucleotide sequence ID" value="NZ_CP018477.1"/>
</dbReference>
<dbReference type="EMBL" id="CP018477">
    <property type="protein sequence ID" value="ASV75792.1"/>
    <property type="molecule type" value="Genomic_DNA"/>
</dbReference>
<dbReference type="GO" id="GO:0046872">
    <property type="term" value="F:metal ion binding"/>
    <property type="evidence" value="ECO:0007669"/>
    <property type="project" value="UniProtKB-KW"/>
</dbReference>
<reference evidence="5 6" key="1">
    <citation type="journal article" name="Front. Microbiol.">
        <title>Sugar Metabolism of the First Thermophilic Planctomycete Thermogutta terrifontis: Comparative Genomic and Transcriptomic Approaches.</title>
        <authorList>
            <person name="Elcheninov A.G."/>
            <person name="Menzel P."/>
            <person name="Gudbergsdottir S.R."/>
            <person name="Slesarev A.I."/>
            <person name="Kadnikov V.V."/>
            <person name="Krogh A."/>
            <person name="Bonch-Osmolovskaya E.A."/>
            <person name="Peng X."/>
            <person name="Kublanov I.V."/>
        </authorList>
    </citation>
    <scope>NUCLEOTIDE SEQUENCE [LARGE SCALE GENOMIC DNA]</scope>
    <source>
        <strain evidence="5 6">R1</strain>
    </source>
</reference>
<dbReference type="Proteomes" id="UP000215086">
    <property type="component" value="Chromosome"/>
</dbReference>
<dbReference type="KEGG" id="ttf:THTE_3190"/>
<keyword evidence="2" id="KW-0479">Metal-binding</keyword>
<dbReference type="Pfam" id="PF01546">
    <property type="entry name" value="Peptidase_M20"/>
    <property type="match status" value="1"/>
</dbReference>
<dbReference type="InterPro" id="IPR051458">
    <property type="entry name" value="Cyt/Met_Dipeptidase"/>
</dbReference>
<dbReference type="NCBIfam" id="NF006579">
    <property type="entry name" value="PRK09104.1"/>
    <property type="match status" value="1"/>
</dbReference>
<keyword evidence="1" id="KW-0645">Protease</keyword>
<proteinExistence type="predicted"/>
<evidence type="ECO:0000313" key="5">
    <source>
        <dbReference type="EMBL" id="ASV75792.1"/>
    </source>
</evidence>
<dbReference type="Gene3D" id="3.40.630.10">
    <property type="entry name" value="Zn peptidases"/>
    <property type="match status" value="1"/>
</dbReference>
<name>A0A286RIP3_9BACT</name>
<protein>
    <submittedName>
        <fullName evidence="5">Acetylornithine deacetylase/Succinyl-diaminopimelate desuccinylase and related deacylase</fullName>
    </submittedName>
</protein>
<gene>
    <name evidence="5" type="ORF">THTE_3190</name>
</gene>
<organism evidence="5 6">
    <name type="scientific">Thermogutta terrifontis</name>
    <dbReference type="NCBI Taxonomy" id="1331910"/>
    <lineage>
        <taxon>Bacteria</taxon>
        <taxon>Pseudomonadati</taxon>
        <taxon>Planctomycetota</taxon>
        <taxon>Planctomycetia</taxon>
        <taxon>Pirellulales</taxon>
        <taxon>Thermoguttaceae</taxon>
        <taxon>Thermogutta</taxon>
    </lineage>
</organism>
<accession>A0A286RIP3</accession>
<evidence type="ECO:0000256" key="1">
    <source>
        <dbReference type="ARBA" id="ARBA00022670"/>
    </source>
</evidence>
<dbReference type="GO" id="GO:0006508">
    <property type="term" value="P:proteolysis"/>
    <property type="evidence" value="ECO:0007669"/>
    <property type="project" value="UniProtKB-KW"/>
</dbReference>
<dbReference type="PANTHER" id="PTHR43270">
    <property type="entry name" value="BETA-ALA-HIS DIPEPTIDASE"/>
    <property type="match status" value="1"/>
</dbReference>
<dbReference type="PANTHER" id="PTHR43270:SF12">
    <property type="entry name" value="SUCCINYL-DIAMINOPIMELATE DESUCCINYLASE"/>
    <property type="match status" value="1"/>
</dbReference>
<feature type="domain" description="Peptidase M20 dimerisation" evidence="4">
    <location>
        <begin position="195"/>
        <end position="355"/>
    </location>
</feature>
<dbReference type="Gene3D" id="3.30.70.360">
    <property type="match status" value="1"/>
</dbReference>
<keyword evidence="6" id="KW-1185">Reference proteome</keyword>
<evidence type="ECO:0000256" key="2">
    <source>
        <dbReference type="ARBA" id="ARBA00022723"/>
    </source>
</evidence>
<dbReference type="SUPFAM" id="SSF53187">
    <property type="entry name" value="Zn-dependent exopeptidases"/>
    <property type="match status" value="1"/>
</dbReference>
<sequence>MRDIDRVIAYLQSEQQAAVDRLCQFLRIPSVSADSKYASDVRRAAEWVGSFLRDAGLKTETIENHGHPLILAETPHQDGLPIVLIYGHYDVQPAENIHLWTSSPFEPTIRNGAIYARGASDDKGQLLTHMLSVQAWKQVTGSWPVNFKFIVEGEEETGSHVLQRFLEQAGDRLACDCVVISDGSQFGPDQPAITYGLRGIAYFELRVFGPSHDLHSGAFGGTVTNPANALAQMLAGLVDDQGRVNIPGFYDDVEPPTPEERERLRQLPFDEKAFWQSLGVDSAVGEVGYSVLERRWIRPTYDVCGIWGGYQGEGAKTVIPAEAGAKISFRLVPRQQPGRVRELLERRLKELCPPGVRFQLIDLHGSPAVVTPLDSPFIKAAEKALRAVFPNPPVFTREGGSIPIVSKFQERLRADVLLLGWGQYDDNAHGPDEKFLLADFHRGTLASAYLWEEIREIANTRK</sequence>
<dbReference type="NCBIfam" id="NF005914">
    <property type="entry name" value="PRK07907.1"/>
    <property type="match status" value="1"/>
</dbReference>
<evidence type="ECO:0000259" key="4">
    <source>
        <dbReference type="Pfam" id="PF07687"/>
    </source>
</evidence>
<dbReference type="InterPro" id="IPR011650">
    <property type="entry name" value="Peptidase_M20_dimer"/>
</dbReference>
<dbReference type="Pfam" id="PF07687">
    <property type="entry name" value="M20_dimer"/>
    <property type="match status" value="1"/>
</dbReference>